<reference evidence="1" key="1">
    <citation type="submission" date="2020-05" db="EMBL/GenBank/DDBJ databases">
        <authorList>
            <person name="Rincon C."/>
            <person name="Sanders R I."/>
            <person name="Robbins C."/>
            <person name="Chaturvedi A."/>
        </authorList>
    </citation>
    <scope>NUCLEOTIDE SEQUENCE</scope>
    <source>
        <strain evidence="1">CHB12</strain>
    </source>
</reference>
<name>A0A915ZFU5_9GLOM</name>
<dbReference type="Proteomes" id="UP000684084">
    <property type="component" value="Unassembled WGS sequence"/>
</dbReference>
<proteinExistence type="predicted"/>
<gene>
    <name evidence="1" type="ORF">CHRIB12_LOCUS14486</name>
</gene>
<comment type="caution">
    <text evidence="1">The sequence shown here is derived from an EMBL/GenBank/DDBJ whole genome shotgun (WGS) entry which is preliminary data.</text>
</comment>
<dbReference type="AlphaFoldDB" id="A0A915ZFU5"/>
<organism evidence="1 2">
    <name type="scientific">Rhizophagus irregularis</name>
    <dbReference type="NCBI Taxonomy" id="588596"/>
    <lineage>
        <taxon>Eukaryota</taxon>
        <taxon>Fungi</taxon>
        <taxon>Fungi incertae sedis</taxon>
        <taxon>Mucoromycota</taxon>
        <taxon>Glomeromycotina</taxon>
        <taxon>Glomeromycetes</taxon>
        <taxon>Glomerales</taxon>
        <taxon>Glomeraceae</taxon>
        <taxon>Rhizophagus</taxon>
    </lineage>
</organism>
<sequence>MCTPVYSLKSFRNNNDNDWTDLDGILTLSIFFKFHHLENQSALKPLQTEGEARDSGLESVFCLGRIRDMRRFCKSPFFRVDKIK</sequence>
<evidence type="ECO:0000313" key="1">
    <source>
        <dbReference type="EMBL" id="CAB5374522.1"/>
    </source>
</evidence>
<evidence type="ECO:0000313" key="2">
    <source>
        <dbReference type="Proteomes" id="UP000684084"/>
    </source>
</evidence>
<dbReference type="EMBL" id="CAGKOT010000033">
    <property type="protein sequence ID" value="CAB5374522.1"/>
    <property type="molecule type" value="Genomic_DNA"/>
</dbReference>
<protein>
    <submittedName>
        <fullName evidence="1">Uncharacterized protein</fullName>
    </submittedName>
</protein>
<accession>A0A915ZFU5</accession>